<evidence type="ECO:0000259" key="12">
    <source>
        <dbReference type="PROSITE" id="PS50097"/>
    </source>
</evidence>
<feature type="region of interest" description="Disordered" evidence="11">
    <location>
        <begin position="1448"/>
        <end position="1520"/>
    </location>
</feature>
<dbReference type="PANTHER" id="PTHR24384:SF189">
    <property type="entry name" value="C2H2-TYPE DOMAIN-CONTAINING PROTEIN-RELATED"/>
    <property type="match status" value="1"/>
</dbReference>
<dbReference type="Proteomes" id="UP000678393">
    <property type="component" value="Unassembled WGS sequence"/>
</dbReference>
<proteinExistence type="predicted"/>
<feature type="non-terminal residue" evidence="14">
    <location>
        <position position="1"/>
    </location>
</feature>
<dbReference type="EMBL" id="CAJHNH020001791">
    <property type="protein sequence ID" value="CAG5124509.1"/>
    <property type="molecule type" value="Genomic_DNA"/>
</dbReference>
<keyword evidence="9" id="KW-0539">Nucleus</keyword>
<feature type="region of interest" description="Disordered" evidence="11">
    <location>
        <begin position="217"/>
        <end position="239"/>
    </location>
</feature>
<dbReference type="Pfam" id="PF00651">
    <property type="entry name" value="BTB"/>
    <property type="match status" value="1"/>
</dbReference>
<dbReference type="InterPro" id="IPR036236">
    <property type="entry name" value="Znf_C2H2_sf"/>
</dbReference>
<dbReference type="GO" id="GO:0008270">
    <property type="term" value="F:zinc ion binding"/>
    <property type="evidence" value="ECO:0007669"/>
    <property type="project" value="UniProtKB-KW"/>
</dbReference>
<comment type="caution">
    <text evidence="14">The sequence shown here is derived from an EMBL/GenBank/DDBJ whole genome shotgun (WGS) entry which is preliminary data.</text>
</comment>
<comment type="subcellular location">
    <subcellularLocation>
        <location evidence="1">Nucleus</location>
    </subcellularLocation>
</comment>
<keyword evidence="2" id="KW-0479">Metal-binding</keyword>
<dbReference type="Pfam" id="PF00096">
    <property type="entry name" value="zf-C2H2"/>
    <property type="match status" value="1"/>
</dbReference>
<protein>
    <submittedName>
        <fullName evidence="14">Uncharacterized protein</fullName>
    </submittedName>
</protein>
<dbReference type="GO" id="GO:0000981">
    <property type="term" value="F:DNA-binding transcription factor activity, RNA polymerase II-specific"/>
    <property type="evidence" value="ECO:0007669"/>
    <property type="project" value="TreeGrafter"/>
</dbReference>
<dbReference type="InterPro" id="IPR050752">
    <property type="entry name" value="C2H2-ZF_domain"/>
</dbReference>
<evidence type="ECO:0000259" key="13">
    <source>
        <dbReference type="PROSITE" id="PS50157"/>
    </source>
</evidence>
<reference evidence="14" key="1">
    <citation type="submission" date="2021-04" db="EMBL/GenBank/DDBJ databases">
        <authorList>
            <consortium name="Molecular Ecology Group"/>
        </authorList>
    </citation>
    <scope>NUCLEOTIDE SEQUENCE</scope>
</reference>
<dbReference type="SMART" id="SM00225">
    <property type="entry name" value="BTB"/>
    <property type="match status" value="1"/>
</dbReference>
<feature type="domain" description="C2H2-type" evidence="13">
    <location>
        <begin position="1778"/>
        <end position="1805"/>
    </location>
</feature>
<dbReference type="Gene3D" id="3.30.710.10">
    <property type="entry name" value="Potassium Channel Kv1.1, Chain A"/>
    <property type="match status" value="1"/>
</dbReference>
<feature type="compositionally biased region" description="Low complexity" evidence="11">
    <location>
        <begin position="431"/>
        <end position="444"/>
    </location>
</feature>
<evidence type="ECO:0000256" key="7">
    <source>
        <dbReference type="ARBA" id="ARBA00023125"/>
    </source>
</evidence>
<evidence type="ECO:0000256" key="4">
    <source>
        <dbReference type="ARBA" id="ARBA00022771"/>
    </source>
</evidence>
<dbReference type="SMART" id="SM00355">
    <property type="entry name" value="ZnF_C2H2"/>
    <property type="match status" value="6"/>
</dbReference>
<evidence type="ECO:0000256" key="3">
    <source>
        <dbReference type="ARBA" id="ARBA00022737"/>
    </source>
</evidence>
<keyword evidence="4 10" id="KW-0863">Zinc-finger</keyword>
<feature type="domain" description="BTB" evidence="12">
    <location>
        <begin position="694"/>
        <end position="784"/>
    </location>
</feature>
<sequence>MSLDSHRNFVSGEFQGNENVNRFDLKDQTNFKDNSSKWSGRPRAHRKMARLLGSEDHRNYLQIAEANNSHKSSFSKQVSALESVSQDKNLYQQNIQKSLTGSRTFLTVEEELDLRTNHHQQRNFISRRQENENRQHTAQREFGLLHNSNSFLFDSNSIASSMHKDATSNLLASQQFLPSAQLDLDFHSSLSVSQSQKDLDLNQHFGLQVSKDFSLEGSHPVSNQDDFSFDPSGDTPHVNQADLSLPDNLGIVSHVQPELSFEAYFNSTSDKDFASTSDRDFSAASDRDLTFCRKLSTSTTRDLNYASNASVSDFNIEDYMTPQTQRDLSQSYFERPDMPQDMTVYQKTPLDKSSIPETLTSFKGHEKGHSLITSKEKQGEISELQKELTKTSTKESLKGIRIPRDINRAMEILQGLQDDEREEERRKELQQRQQYQQHQQMQGLISSPKKTFQNKHNIESSGLTDQQLLASSGNFMVDHSVGSFLDHSHLSVPEQPSDGLQMVHSYQPLAQMHQPLEVDMVSTLSTKRDLQQNLAQQMTSELDYHIFKRLACSTSLKSTTPQGSCFSATNNLASILDENHTSDSEIQFQVSGLHYQTQQSDLDDVVSNSILGGGGGQTTLELNRSKNDVTFMDFEPQQPQHLVSEKLHNPIVSDDATIHSSTELGQNVYAKQETEVLISSRKNLYDMMKREQFCDAVLSTSKQTIKVHQVVLCSMSQYLTTLLQKMKPQLPSYTDQAPTSTANLTSQTTKHYSVLLVVNYDGIKSSSMMAFLVYIYLGRAELSESNVLDLYMLACSLRVPTLKDICTEFMWQAHIPNEQIKVPQLIVSIQRFEMQEQATSTEMSTEDKGTNTSYSTRAMEVATQTDRSTSKAGEGSQEEWVMLKKTKQKTVSPSKSRLLGKSVTVTDSPIGCKVGKKGWLSPKRRYKTENQTEVKITEKEVVSGKEVTSAFPGMIFGSNSGDINRLDIPQSRFSHSSILDVKTEDNNKHDSVPQDVAANENKPVCEKLFCTSKQPMIPKKSARTTVEIAAAAAAAKLAVHSYSTRTARGVMKTPVSYALLASGLERKKAVVNSKEKTISTMSKKKDFIKSNPQTDFNHHTEADSINESDSLSVLLENNFNITCTNTNPLFEPECGKPTCLSSQTGTEYSSTPSVQLKADAEAFTPLVKRPIKKSIVHRSRSEEVLNKNCVQLASRTDVQANNESDFMDTYLMDSFVNTMECGSADVDLQKVINDLDTLTKSPLLTASSSLSSTSLTSPLKSPTALATIPDFTSPLKSRSAPQGFRKRLIHQINSEKNGSSSFLNIQVENVLANTSPAILDNSNFLPASSVLTPISTTAALNLASVSTAFTTSLITGSEEVCQSMSDDNFVVGNKYVVESSSITNSETGRDQTSTTFTTAVDELALSLYSLGEGSKASSFSSMTDIELGLKDDSGAQFFHKLFKRKRKAKGRKAAGSDTEEGGTKSRPRKAACSDTEGGGAKSRPRKAAGSDTEGGGIRSKQKKNMFSENEEALSRVRPPPKKRAKMELELLRAGEPDRHRDTLRIEGEGDSGRVVDKDVCNSKFHTSCESTYSKGETLESEMKVSTLLQRKSGEGIKKRSPRSIKADVDVLPLSELEVTMETKMTLMLEELAKTMNLKTRQFSCKLCHTKMRSARRTVRHMNSHSMSQENALENITIGEKEVDQEACDVCGYRTKDRSYHYMHLHKYFKHGVPLPVGWSTERCEICGKECFNKFQLKEHMMSHDDSHCFVCWHCGQSFKMRNSLNSHIFHKHSDIRKHQCKACGKSFKTWTHLKVHVRSHTGEKPFTCFDCGHRSSTQGNIKLHLATHGYSKEKIQEVMEKICKNEPEMDPEALDKVMISLAEKITTEGSLRKKSQNAASQPEKASGSKVGVSQIKRLLTQPLNQMKPPKFILPNFSQSAETVSNNNEESGQLQIQCDSNGSGLNTLSLLLQTQTQKQDANGLYGGTFLITLPYSDQQQQQQQQQAQALDSLSSMMGYTVIPTYILPNQTRTETLIDSSTGLALSVFSAPDILSSGLSMLQPGLQAAELAQSDSIYANNTFSSIVYCNQESESVNLLASSNTRPSGSTTLMILPTETSSKNALHQQAQTVFSCSPLIPSSQSMLLPVTPVVHIIPSSIDA</sequence>
<evidence type="ECO:0000256" key="5">
    <source>
        <dbReference type="ARBA" id="ARBA00022833"/>
    </source>
</evidence>
<keyword evidence="8" id="KW-0804">Transcription</keyword>
<evidence type="ECO:0000256" key="9">
    <source>
        <dbReference type="ARBA" id="ARBA00023242"/>
    </source>
</evidence>
<keyword evidence="5" id="KW-0862">Zinc</keyword>
<feature type="region of interest" description="Disordered" evidence="11">
    <location>
        <begin position="1870"/>
        <end position="1892"/>
    </location>
</feature>
<gene>
    <name evidence="14" type="ORF">CUNI_LOCUS10067</name>
</gene>
<dbReference type="CDD" id="cd00065">
    <property type="entry name" value="FYVE_like_SF"/>
    <property type="match status" value="1"/>
</dbReference>
<evidence type="ECO:0000313" key="14">
    <source>
        <dbReference type="EMBL" id="CAG5124509.1"/>
    </source>
</evidence>
<dbReference type="GO" id="GO:0000978">
    <property type="term" value="F:RNA polymerase II cis-regulatory region sequence-specific DNA binding"/>
    <property type="evidence" value="ECO:0007669"/>
    <property type="project" value="TreeGrafter"/>
</dbReference>
<organism evidence="14 15">
    <name type="scientific">Candidula unifasciata</name>
    <dbReference type="NCBI Taxonomy" id="100452"/>
    <lineage>
        <taxon>Eukaryota</taxon>
        <taxon>Metazoa</taxon>
        <taxon>Spiralia</taxon>
        <taxon>Lophotrochozoa</taxon>
        <taxon>Mollusca</taxon>
        <taxon>Gastropoda</taxon>
        <taxon>Heterobranchia</taxon>
        <taxon>Euthyneura</taxon>
        <taxon>Panpulmonata</taxon>
        <taxon>Eupulmonata</taxon>
        <taxon>Stylommatophora</taxon>
        <taxon>Helicina</taxon>
        <taxon>Helicoidea</taxon>
        <taxon>Geomitridae</taxon>
        <taxon>Candidula</taxon>
    </lineage>
</organism>
<evidence type="ECO:0000256" key="11">
    <source>
        <dbReference type="SAM" id="MobiDB-lite"/>
    </source>
</evidence>
<keyword evidence="3" id="KW-0677">Repeat</keyword>
<keyword evidence="15" id="KW-1185">Reference proteome</keyword>
<keyword evidence="7" id="KW-0238">DNA-binding</keyword>
<keyword evidence="6" id="KW-0805">Transcription regulation</keyword>
<accession>A0A8S3Z5S6</accession>
<dbReference type="SUPFAM" id="SSF54695">
    <property type="entry name" value="POZ domain"/>
    <property type="match status" value="1"/>
</dbReference>
<feature type="domain" description="C2H2-type" evidence="13">
    <location>
        <begin position="1806"/>
        <end position="1833"/>
    </location>
</feature>
<dbReference type="InterPro" id="IPR000210">
    <property type="entry name" value="BTB/POZ_dom"/>
</dbReference>
<feature type="domain" description="C2H2-type" evidence="13">
    <location>
        <begin position="1749"/>
        <end position="1777"/>
    </location>
</feature>
<evidence type="ECO:0000256" key="10">
    <source>
        <dbReference type="PROSITE-ProRule" id="PRU00042"/>
    </source>
</evidence>
<dbReference type="InterPro" id="IPR011333">
    <property type="entry name" value="SKP1/BTB/POZ_sf"/>
</dbReference>
<dbReference type="PANTHER" id="PTHR24384">
    <property type="entry name" value="FINGER PUTATIVE TRANSCRIPTION FACTOR FAMILY-RELATED"/>
    <property type="match status" value="1"/>
</dbReference>
<evidence type="ECO:0000256" key="8">
    <source>
        <dbReference type="ARBA" id="ARBA00023163"/>
    </source>
</evidence>
<evidence type="ECO:0000256" key="2">
    <source>
        <dbReference type="ARBA" id="ARBA00022723"/>
    </source>
</evidence>
<dbReference type="GO" id="GO:0005634">
    <property type="term" value="C:nucleus"/>
    <property type="evidence" value="ECO:0007669"/>
    <property type="project" value="UniProtKB-SubCell"/>
</dbReference>
<evidence type="ECO:0000256" key="1">
    <source>
        <dbReference type="ARBA" id="ARBA00004123"/>
    </source>
</evidence>
<dbReference type="Gene3D" id="3.30.160.60">
    <property type="entry name" value="Classic Zinc Finger"/>
    <property type="match status" value="3"/>
</dbReference>
<dbReference type="PROSITE" id="PS00028">
    <property type="entry name" value="ZINC_FINGER_C2H2_1"/>
    <property type="match status" value="3"/>
</dbReference>
<dbReference type="InterPro" id="IPR013087">
    <property type="entry name" value="Znf_C2H2_type"/>
</dbReference>
<feature type="region of interest" description="Disordered" evidence="11">
    <location>
        <begin position="416"/>
        <end position="447"/>
    </location>
</feature>
<dbReference type="PROSITE" id="PS50157">
    <property type="entry name" value="ZINC_FINGER_C2H2_2"/>
    <property type="match status" value="3"/>
</dbReference>
<dbReference type="SUPFAM" id="SSF57667">
    <property type="entry name" value="beta-beta-alpha zinc fingers"/>
    <property type="match status" value="2"/>
</dbReference>
<evidence type="ECO:0000256" key="6">
    <source>
        <dbReference type="ARBA" id="ARBA00023015"/>
    </source>
</evidence>
<dbReference type="PROSITE" id="PS50097">
    <property type="entry name" value="BTB"/>
    <property type="match status" value="1"/>
</dbReference>
<evidence type="ECO:0000313" key="15">
    <source>
        <dbReference type="Proteomes" id="UP000678393"/>
    </source>
</evidence>
<dbReference type="FunFam" id="3.30.160.60:FF:000446">
    <property type="entry name" value="Zinc finger protein"/>
    <property type="match status" value="1"/>
</dbReference>
<name>A0A8S3Z5S6_9EUPU</name>
<dbReference type="OrthoDB" id="6102811at2759"/>